<gene>
    <name evidence="1" type="ORF">K443DRAFT_599425</name>
</gene>
<protein>
    <submittedName>
        <fullName evidence="1">Uncharacterized protein</fullName>
    </submittedName>
</protein>
<reference evidence="1 2" key="1">
    <citation type="submission" date="2014-04" db="EMBL/GenBank/DDBJ databases">
        <authorList>
            <consortium name="DOE Joint Genome Institute"/>
            <person name="Kuo A."/>
            <person name="Kohler A."/>
            <person name="Nagy L.G."/>
            <person name="Floudas D."/>
            <person name="Copeland A."/>
            <person name="Barry K.W."/>
            <person name="Cichocki N."/>
            <person name="Veneault-Fourrey C."/>
            <person name="LaButti K."/>
            <person name="Lindquist E.A."/>
            <person name="Lipzen A."/>
            <person name="Lundell T."/>
            <person name="Morin E."/>
            <person name="Murat C."/>
            <person name="Sun H."/>
            <person name="Tunlid A."/>
            <person name="Henrissat B."/>
            <person name="Grigoriev I.V."/>
            <person name="Hibbett D.S."/>
            <person name="Martin F."/>
            <person name="Nordberg H.P."/>
            <person name="Cantor M.N."/>
            <person name="Hua S.X."/>
        </authorList>
    </citation>
    <scope>NUCLEOTIDE SEQUENCE [LARGE SCALE GENOMIC DNA]</scope>
    <source>
        <strain evidence="1 2">LaAM-08-1</strain>
    </source>
</reference>
<proteinExistence type="predicted"/>
<dbReference type="Proteomes" id="UP000054477">
    <property type="component" value="Unassembled WGS sequence"/>
</dbReference>
<keyword evidence="2" id="KW-1185">Reference proteome</keyword>
<sequence>MAPITVDVFQIDDVYAQGGKVLTQRQFTFEFTDGFNLNQLPLDLRVGHYWIITKGDPWRLWKDTRLEVINDFGVRYYAHAMDFYLILESHHLPMEKIIDKGFIIWERGTRPSIQVISELDLLFTLCCP</sequence>
<name>A0A0C9XXJ9_9AGAR</name>
<organism evidence="1 2">
    <name type="scientific">Laccaria amethystina LaAM-08-1</name>
    <dbReference type="NCBI Taxonomy" id="1095629"/>
    <lineage>
        <taxon>Eukaryota</taxon>
        <taxon>Fungi</taxon>
        <taxon>Dikarya</taxon>
        <taxon>Basidiomycota</taxon>
        <taxon>Agaricomycotina</taxon>
        <taxon>Agaricomycetes</taxon>
        <taxon>Agaricomycetidae</taxon>
        <taxon>Agaricales</taxon>
        <taxon>Agaricineae</taxon>
        <taxon>Hydnangiaceae</taxon>
        <taxon>Laccaria</taxon>
    </lineage>
</organism>
<dbReference type="HOGENOM" id="CLU_1959936_0_0_1"/>
<evidence type="ECO:0000313" key="1">
    <source>
        <dbReference type="EMBL" id="KIK00573.1"/>
    </source>
</evidence>
<dbReference type="EMBL" id="KN838622">
    <property type="protein sequence ID" value="KIK00573.1"/>
    <property type="molecule type" value="Genomic_DNA"/>
</dbReference>
<dbReference type="AlphaFoldDB" id="A0A0C9XXJ9"/>
<accession>A0A0C9XXJ9</accession>
<reference evidence="2" key="2">
    <citation type="submission" date="2015-01" db="EMBL/GenBank/DDBJ databases">
        <title>Evolutionary Origins and Diversification of the Mycorrhizal Mutualists.</title>
        <authorList>
            <consortium name="DOE Joint Genome Institute"/>
            <consortium name="Mycorrhizal Genomics Consortium"/>
            <person name="Kohler A."/>
            <person name="Kuo A."/>
            <person name="Nagy L.G."/>
            <person name="Floudas D."/>
            <person name="Copeland A."/>
            <person name="Barry K.W."/>
            <person name="Cichocki N."/>
            <person name="Veneault-Fourrey C."/>
            <person name="LaButti K."/>
            <person name="Lindquist E.A."/>
            <person name="Lipzen A."/>
            <person name="Lundell T."/>
            <person name="Morin E."/>
            <person name="Murat C."/>
            <person name="Riley R."/>
            <person name="Ohm R."/>
            <person name="Sun H."/>
            <person name="Tunlid A."/>
            <person name="Henrissat B."/>
            <person name="Grigoriev I.V."/>
            <person name="Hibbett D.S."/>
            <person name="Martin F."/>
        </authorList>
    </citation>
    <scope>NUCLEOTIDE SEQUENCE [LARGE SCALE GENOMIC DNA]</scope>
    <source>
        <strain evidence="2">LaAM-08-1</strain>
    </source>
</reference>
<evidence type="ECO:0000313" key="2">
    <source>
        <dbReference type="Proteomes" id="UP000054477"/>
    </source>
</evidence>